<reference evidence="6 7" key="1">
    <citation type="submission" date="2020-06" db="EMBL/GenBank/DDBJ databases">
        <title>Rheinheimera sp. nov., a marine bacterium isolated from coastal.</title>
        <authorList>
            <person name="Yu Q."/>
            <person name="Qi Y."/>
            <person name="Pu J."/>
        </authorList>
    </citation>
    <scope>NUCLEOTIDE SEQUENCE [LARGE SCALE GENOMIC DNA]</scope>
    <source>
        <strain evidence="6 7">YQF-2</strain>
    </source>
</reference>
<feature type="signal peptide" evidence="5">
    <location>
        <begin position="1"/>
        <end position="19"/>
    </location>
</feature>
<comment type="similarity">
    <text evidence="1">Belongs to the peptidase S51 family.</text>
</comment>
<name>A0A7Y5AUD1_9GAMM</name>
<evidence type="ECO:0000313" key="6">
    <source>
        <dbReference type="EMBL" id="NRQ44120.1"/>
    </source>
</evidence>
<proteinExistence type="inferred from homology"/>
<feature type="chain" id="PRO_5031291553" evidence="5">
    <location>
        <begin position="20"/>
        <end position="616"/>
    </location>
</feature>
<accession>A0A7Y5AUD1</accession>
<evidence type="ECO:0000256" key="1">
    <source>
        <dbReference type="ARBA" id="ARBA00006534"/>
    </source>
</evidence>
<comment type="caution">
    <text evidence="6">The sequence shown here is derived from an EMBL/GenBank/DDBJ whole genome shotgun (WGS) entry which is preliminary data.</text>
</comment>
<keyword evidence="7" id="KW-1185">Reference proteome</keyword>
<keyword evidence="2" id="KW-0645">Protease</keyword>
<organism evidence="6 7">
    <name type="scientific">Rheinheimera lutimaris</name>
    <dbReference type="NCBI Taxonomy" id="2740584"/>
    <lineage>
        <taxon>Bacteria</taxon>
        <taxon>Pseudomonadati</taxon>
        <taxon>Pseudomonadota</taxon>
        <taxon>Gammaproteobacteria</taxon>
        <taxon>Chromatiales</taxon>
        <taxon>Chromatiaceae</taxon>
        <taxon>Rheinheimera</taxon>
    </lineage>
</organism>
<dbReference type="InterPro" id="IPR005320">
    <property type="entry name" value="Peptidase_S51"/>
</dbReference>
<evidence type="ECO:0000256" key="2">
    <source>
        <dbReference type="ARBA" id="ARBA00022670"/>
    </source>
</evidence>
<keyword evidence="3" id="KW-0378">Hydrolase</keyword>
<evidence type="ECO:0000313" key="7">
    <source>
        <dbReference type="Proteomes" id="UP000523161"/>
    </source>
</evidence>
<keyword evidence="4" id="KW-0720">Serine protease</keyword>
<dbReference type="AlphaFoldDB" id="A0A7Y5AUD1"/>
<dbReference type="PANTHER" id="PTHR36175:SF1">
    <property type="entry name" value="CYANOPHYCINASE"/>
    <property type="match status" value="1"/>
</dbReference>
<dbReference type="GO" id="GO:0008236">
    <property type="term" value="F:serine-type peptidase activity"/>
    <property type="evidence" value="ECO:0007669"/>
    <property type="project" value="UniProtKB-KW"/>
</dbReference>
<sequence length="616" mass="67643">MRSLSLYITASLLACSVSAANTGGNKKFPDYSMVLIGGGLQSCSSANTRACAEPDVFSEAAKSADVFSLSAANLNNIASDSFWSSERAIEQQQTLALLQFVRSRLTTERVSERELVRLWRSAEIEIDGIWVSGRENYNQLSDRERDFVLDNLQVMAIAPGNTNRRSQPQRQKEYANLAKTSDAFSVELYRKIVELAQQVAGPTRKPRLLVVTASGRDPYAAVDFYTNLFDEAGAEVSWLPINAAYRAAQQNRVDNDPSCAQLPQYLAAYHGTYQRERIYPDLMQQQMTFCQQGSEAAVEQIRRADAIFINGGDQSLTLQAFRQEDGSASAELKQLQSMLAAGQIIVAGTSAGTAVMSGASYAGRNTPMISNGDSYNAMQFGAFDLPAPKPGCDKDQSCSNGLAENHLTFTSTGGLGLFPWGVLDTHFSERGRQGRLIRLQYDTQTRFGFGVDEATALLVGFDTAENAPEVKMAVLGAAGVYVVDNQNTVAEGEGSAAAIRGVTTHYLTRDDTLEIKDGVLRTRFAEWKFAPSNTQAPMLSSGELFERDNYKQLAHLLCLTQSRKADGKAVKVGQGHQISLYKDHSSYTRQGIFRLQDSEVQYCSYRNLMMDIQPVL</sequence>
<evidence type="ECO:0000256" key="5">
    <source>
        <dbReference type="SAM" id="SignalP"/>
    </source>
</evidence>
<dbReference type="Pfam" id="PF03575">
    <property type="entry name" value="Peptidase_S51"/>
    <property type="match status" value="1"/>
</dbReference>
<dbReference type="PROSITE" id="PS51257">
    <property type="entry name" value="PROKAR_LIPOPROTEIN"/>
    <property type="match status" value="1"/>
</dbReference>
<dbReference type="SUPFAM" id="SSF52317">
    <property type="entry name" value="Class I glutamine amidotransferase-like"/>
    <property type="match status" value="1"/>
</dbReference>
<dbReference type="Gene3D" id="3.40.50.880">
    <property type="match status" value="1"/>
</dbReference>
<dbReference type="CDD" id="cd03145">
    <property type="entry name" value="GAT1_cyanophycinase"/>
    <property type="match status" value="1"/>
</dbReference>
<dbReference type="Proteomes" id="UP000523161">
    <property type="component" value="Unassembled WGS sequence"/>
</dbReference>
<dbReference type="InterPro" id="IPR029062">
    <property type="entry name" value="Class_I_gatase-like"/>
</dbReference>
<dbReference type="EMBL" id="JABSOD010000022">
    <property type="protein sequence ID" value="NRQ44120.1"/>
    <property type="molecule type" value="Genomic_DNA"/>
</dbReference>
<dbReference type="PANTHER" id="PTHR36175">
    <property type="entry name" value="CYANOPHYCINASE"/>
    <property type="match status" value="1"/>
</dbReference>
<evidence type="ECO:0000256" key="4">
    <source>
        <dbReference type="ARBA" id="ARBA00022825"/>
    </source>
</evidence>
<evidence type="ECO:0000256" key="3">
    <source>
        <dbReference type="ARBA" id="ARBA00022801"/>
    </source>
</evidence>
<protein>
    <submittedName>
        <fullName evidence="6">Cyanophycinase</fullName>
    </submittedName>
</protein>
<keyword evidence="5" id="KW-0732">Signal</keyword>
<gene>
    <name evidence="6" type="ORF">HRH59_16370</name>
</gene>
<dbReference type="GO" id="GO:0006508">
    <property type="term" value="P:proteolysis"/>
    <property type="evidence" value="ECO:0007669"/>
    <property type="project" value="UniProtKB-KW"/>
</dbReference>